<feature type="compositionally biased region" description="Low complexity" evidence="1">
    <location>
        <begin position="218"/>
        <end position="229"/>
    </location>
</feature>
<accession>A0ABV3DAL9</accession>
<evidence type="ECO:0000256" key="1">
    <source>
        <dbReference type="SAM" id="MobiDB-lite"/>
    </source>
</evidence>
<reference evidence="2 3" key="1">
    <citation type="submission" date="2024-06" db="EMBL/GenBank/DDBJ databases">
        <title>The Natural Products Discovery Center: Release of the First 8490 Sequenced Strains for Exploring Actinobacteria Biosynthetic Diversity.</title>
        <authorList>
            <person name="Kalkreuter E."/>
            <person name="Kautsar S.A."/>
            <person name="Yang D."/>
            <person name="Bader C.D."/>
            <person name="Teijaro C.N."/>
            <person name="Fluegel L."/>
            <person name="Davis C.M."/>
            <person name="Simpson J.R."/>
            <person name="Lauterbach L."/>
            <person name="Steele A.D."/>
            <person name="Gui C."/>
            <person name="Meng S."/>
            <person name="Li G."/>
            <person name="Viehrig K."/>
            <person name="Ye F."/>
            <person name="Su P."/>
            <person name="Kiefer A.F."/>
            <person name="Nichols A."/>
            <person name="Cepeda A.J."/>
            <person name="Yan W."/>
            <person name="Fan B."/>
            <person name="Jiang Y."/>
            <person name="Adhikari A."/>
            <person name="Zheng C.-J."/>
            <person name="Schuster L."/>
            <person name="Cowan T.M."/>
            <person name="Smanski M.J."/>
            <person name="Chevrette M.G."/>
            <person name="De Carvalho L.P.S."/>
            <person name="Shen B."/>
        </authorList>
    </citation>
    <scope>NUCLEOTIDE SEQUENCE [LARGE SCALE GENOMIC DNA]</scope>
    <source>
        <strain evidence="2 3">NPDC048946</strain>
    </source>
</reference>
<name>A0ABV3DAL9_9ACTN</name>
<dbReference type="RefSeq" id="WP_358349221.1">
    <property type="nucleotide sequence ID" value="NZ_JBEZFP010000008.1"/>
</dbReference>
<dbReference type="EMBL" id="JBEZFP010000008">
    <property type="protein sequence ID" value="MEU8132797.1"/>
    <property type="molecule type" value="Genomic_DNA"/>
</dbReference>
<comment type="caution">
    <text evidence="2">The sequence shown here is derived from an EMBL/GenBank/DDBJ whole genome shotgun (WGS) entry which is preliminary data.</text>
</comment>
<evidence type="ECO:0000313" key="3">
    <source>
        <dbReference type="Proteomes" id="UP001551482"/>
    </source>
</evidence>
<gene>
    <name evidence="2" type="ORF">AB0C36_04735</name>
</gene>
<organism evidence="2 3">
    <name type="scientific">Streptodolium elevatio</name>
    <dbReference type="NCBI Taxonomy" id="3157996"/>
    <lineage>
        <taxon>Bacteria</taxon>
        <taxon>Bacillati</taxon>
        <taxon>Actinomycetota</taxon>
        <taxon>Actinomycetes</taxon>
        <taxon>Kitasatosporales</taxon>
        <taxon>Streptomycetaceae</taxon>
        <taxon>Streptodolium</taxon>
    </lineage>
</organism>
<feature type="region of interest" description="Disordered" evidence="1">
    <location>
        <begin position="208"/>
        <end position="229"/>
    </location>
</feature>
<feature type="region of interest" description="Disordered" evidence="1">
    <location>
        <begin position="466"/>
        <end position="513"/>
    </location>
</feature>
<dbReference type="Proteomes" id="UP001551482">
    <property type="component" value="Unassembled WGS sequence"/>
</dbReference>
<evidence type="ECO:0000313" key="2">
    <source>
        <dbReference type="EMBL" id="MEU8132797.1"/>
    </source>
</evidence>
<sequence>MSAVSALGRLRAAATGYAQPAATVRHRHLSDRPVVFVPYTMSGEAFAPLAALVGDDPAAPHLLVVPQPRDRQRRFAHVAGLATVLLPYLTEYIDTTETVERRNDDAYERALDAPQIIVPSSGGIEYMRLLGRSTRFRRSEGEYAVHPDVPLLGRWATWLADRARTPGSCVLLALTDLLTQTWATGQSDLENGELAALMGWIDPDPGRSGAVTAREAEGAPPAGPASAPEFDQKLAPLIATYDAAERAEDPHVSARAEERIRDALGAELMPTWRRVWRGLELLRELPVGASVAGRWETDRMSYSLFAADLQSPDSRPQPRVPGAVAAAQQLHRREQAQARLETEQLRDDPLLMAGARLVGQAFRGRIVSVEADRMVTEPGKKLARPRPLMVVQTSDDPLLPLDTELECVERPKAKAKLIAVAEGPGDTREVRIELTGGMGRGKTPEDGSVPEPGDLLCWTVAASGFRGGPKWPSAEETPWTHGGPPEPRPAPADESAPREPDEEELAAAQEEWA</sequence>
<protein>
    <submittedName>
        <fullName evidence="2">Uncharacterized protein</fullName>
    </submittedName>
</protein>
<proteinExistence type="predicted"/>
<keyword evidence="3" id="KW-1185">Reference proteome</keyword>